<dbReference type="InterPro" id="IPR051491">
    <property type="entry name" value="Recombinase/Transposase-rel"/>
</dbReference>
<dbReference type="InterPro" id="IPR009061">
    <property type="entry name" value="DNA-bd_dom_put_sf"/>
</dbReference>
<dbReference type="SMART" id="SM00857">
    <property type="entry name" value="Resolvase"/>
    <property type="match status" value="1"/>
</dbReference>
<dbReference type="InterPro" id="IPR006119">
    <property type="entry name" value="Resolv_N"/>
</dbReference>
<dbReference type="Gene3D" id="3.40.50.1390">
    <property type="entry name" value="Resolvase, N-terminal catalytic domain"/>
    <property type="match status" value="1"/>
</dbReference>
<dbReference type="InterPro" id="IPR036162">
    <property type="entry name" value="Resolvase-like_N_sf"/>
</dbReference>
<organism evidence="2 3">
    <name type="scientific">Savagea faecisuis</name>
    <dbReference type="NCBI Taxonomy" id="1274803"/>
    <lineage>
        <taxon>Bacteria</taxon>
        <taxon>Bacillati</taxon>
        <taxon>Bacillota</taxon>
        <taxon>Bacilli</taxon>
        <taxon>Bacillales</taxon>
        <taxon>Caryophanaceae</taxon>
        <taxon>Savagea</taxon>
    </lineage>
</organism>
<dbReference type="Gene3D" id="1.10.287.2170">
    <property type="match status" value="1"/>
</dbReference>
<dbReference type="Pfam" id="PF00239">
    <property type="entry name" value="Resolvase"/>
    <property type="match status" value="1"/>
</dbReference>
<proteinExistence type="predicted"/>
<dbReference type="PROSITE" id="PS51736">
    <property type="entry name" value="RECOMBINASES_3"/>
    <property type="match status" value="1"/>
</dbReference>
<gene>
    <name evidence="2" type="ORF">ACFQ0V_12910</name>
</gene>
<evidence type="ECO:0000259" key="1">
    <source>
        <dbReference type="PROSITE" id="PS51736"/>
    </source>
</evidence>
<dbReference type="InterPro" id="IPR041718">
    <property type="entry name" value="IS607_transposase-like"/>
</dbReference>
<dbReference type="PANTHER" id="PTHR36172:SF1">
    <property type="entry name" value="RESOLVASE-RELATED"/>
    <property type="match status" value="1"/>
</dbReference>
<dbReference type="NCBIfam" id="NF033518">
    <property type="entry name" value="transpos_IS607"/>
    <property type="match status" value="1"/>
</dbReference>
<dbReference type="Pfam" id="PF00376">
    <property type="entry name" value="MerR"/>
    <property type="match status" value="1"/>
</dbReference>
<reference evidence="3" key="1">
    <citation type="journal article" date="2019" name="Int. J. Syst. Evol. Microbiol.">
        <title>The Global Catalogue of Microorganisms (GCM) 10K type strain sequencing project: providing services to taxonomists for standard genome sequencing and annotation.</title>
        <authorList>
            <consortium name="The Broad Institute Genomics Platform"/>
            <consortium name="The Broad Institute Genome Sequencing Center for Infectious Disease"/>
            <person name="Wu L."/>
            <person name="Ma J."/>
        </authorList>
    </citation>
    <scope>NUCLEOTIDE SEQUENCE [LARGE SCALE GENOMIC DNA]</scope>
    <source>
        <strain evidence="3">CCUG 63563</strain>
    </source>
</reference>
<dbReference type="SUPFAM" id="SSF46955">
    <property type="entry name" value="Putative DNA-binding domain"/>
    <property type="match status" value="1"/>
</dbReference>
<keyword evidence="3" id="KW-1185">Reference proteome</keyword>
<feature type="domain" description="Resolvase/invertase-type recombinase catalytic" evidence="1">
    <location>
        <begin position="61"/>
        <end position="200"/>
    </location>
</feature>
<evidence type="ECO:0000313" key="2">
    <source>
        <dbReference type="EMBL" id="MFD0944643.1"/>
    </source>
</evidence>
<accession>A0ABW3H2R3</accession>
<dbReference type="Gene3D" id="1.10.1660.10">
    <property type="match status" value="1"/>
</dbReference>
<name>A0ABW3H2R3_9BACL</name>
<dbReference type="InterPro" id="IPR048046">
    <property type="entry name" value="Transpos_IS607"/>
</dbReference>
<dbReference type="SUPFAM" id="SSF53041">
    <property type="entry name" value="Resolvase-like"/>
    <property type="match status" value="1"/>
</dbReference>
<dbReference type="CDD" id="cd03769">
    <property type="entry name" value="SR_IS607_transposase_like"/>
    <property type="match status" value="1"/>
</dbReference>
<dbReference type="CDD" id="cd04762">
    <property type="entry name" value="HTH_MerR-trunc"/>
    <property type="match status" value="1"/>
</dbReference>
<dbReference type="Proteomes" id="UP001596976">
    <property type="component" value="Unassembled WGS sequence"/>
</dbReference>
<sequence length="200" mass="23540">MKNILKPKEMSELLGVSVKTLQRWDKEDKLKAYRNPSGRRYYTKEQYESYMGIQKENKVGKTVIYARVSNGEQKDDLANQVEFLKQFANARGLIIDEVITDIGSGLNYNRKRWNKLIDESLEGNVKSIIIAHKDRFIRFGYDWFERLLKKQGTDIIVVNNEKLSPSEELTQDLISIIHVFSCRIYGLRKYKQKIRKDDQL</sequence>
<evidence type="ECO:0000313" key="3">
    <source>
        <dbReference type="Proteomes" id="UP001596976"/>
    </source>
</evidence>
<dbReference type="EMBL" id="JBHTJF010000043">
    <property type="protein sequence ID" value="MFD0944643.1"/>
    <property type="molecule type" value="Genomic_DNA"/>
</dbReference>
<comment type="caution">
    <text evidence="2">The sequence shown here is derived from an EMBL/GenBank/DDBJ whole genome shotgun (WGS) entry which is preliminary data.</text>
</comment>
<protein>
    <submittedName>
        <fullName evidence="2">IS607 family transposase</fullName>
    </submittedName>
</protein>
<dbReference type="RefSeq" id="WP_381014346.1">
    <property type="nucleotide sequence ID" value="NZ_JBHTJF010000043.1"/>
</dbReference>
<dbReference type="InterPro" id="IPR000551">
    <property type="entry name" value="MerR-type_HTH_dom"/>
</dbReference>
<dbReference type="PANTHER" id="PTHR36172">
    <property type="match status" value="1"/>
</dbReference>